<organism evidence="1 2">
    <name type="scientific">Glutinoglossum americanum</name>
    <dbReference type="NCBI Taxonomy" id="1670608"/>
    <lineage>
        <taxon>Eukaryota</taxon>
        <taxon>Fungi</taxon>
        <taxon>Dikarya</taxon>
        <taxon>Ascomycota</taxon>
        <taxon>Pezizomycotina</taxon>
        <taxon>Geoglossomycetes</taxon>
        <taxon>Geoglossales</taxon>
        <taxon>Geoglossaceae</taxon>
        <taxon>Glutinoglossum</taxon>
    </lineage>
</organism>
<keyword evidence="2" id="KW-1185">Reference proteome</keyword>
<sequence length="101" mass="9982">MTVANASKTASVLGAAGVKAGAILKEPVMEGVQEGGRLPQPDRVSSRALINILVVASVTAAYVSEAARVLGAAGVKAGAILEGAGHGRSVGRRPSHLGEAV</sequence>
<dbReference type="Proteomes" id="UP000698800">
    <property type="component" value="Unassembled WGS sequence"/>
</dbReference>
<dbReference type="EMBL" id="JAGHQL010000277">
    <property type="protein sequence ID" value="KAH0534084.1"/>
    <property type="molecule type" value="Genomic_DNA"/>
</dbReference>
<gene>
    <name evidence="1" type="ORF">FGG08_007318</name>
</gene>
<protein>
    <submittedName>
        <fullName evidence="1">Uncharacterized protein</fullName>
    </submittedName>
</protein>
<accession>A0A9P8HUH8</accession>
<proteinExistence type="predicted"/>
<evidence type="ECO:0000313" key="2">
    <source>
        <dbReference type="Proteomes" id="UP000698800"/>
    </source>
</evidence>
<dbReference type="AlphaFoldDB" id="A0A9P8HUH8"/>
<reference evidence="1" key="1">
    <citation type="submission" date="2021-03" db="EMBL/GenBank/DDBJ databases">
        <title>Comparative genomics and phylogenomic investigation of the class Geoglossomycetes provide insights into ecological specialization and systematics.</title>
        <authorList>
            <person name="Melie T."/>
            <person name="Pirro S."/>
            <person name="Miller A.N."/>
            <person name="Quandt A."/>
        </authorList>
    </citation>
    <scope>NUCLEOTIDE SEQUENCE</scope>
    <source>
        <strain evidence="1">GBOQ0MN5Z8</strain>
    </source>
</reference>
<name>A0A9P8HUH8_9PEZI</name>
<comment type="caution">
    <text evidence="1">The sequence shown here is derived from an EMBL/GenBank/DDBJ whole genome shotgun (WGS) entry which is preliminary data.</text>
</comment>
<evidence type="ECO:0000313" key="1">
    <source>
        <dbReference type="EMBL" id="KAH0534084.1"/>
    </source>
</evidence>